<reference evidence="7" key="1">
    <citation type="journal article" date="2019" name="Int. J. Syst. Evol. Microbiol.">
        <title>The Global Catalogue of Microorganisms (GCM) 10K type strain sequencing project: providing services to taxonomists for standard genome sequencing and annotation.</title>
        <authorList>
            <consortium name="The Broad Institute Genomics Platform"/>
            <consortium name="The Broad Institute Genome Sequencing Center for Infectious Disease"/>
            <person name="Wu L."/>
            <person name="Ma J."/>
        </authorList>
    </citation>
    <scope>NUCLEOTIDE SEQUENCE [LARGE SCALE GENOMIC DNA]</scope>
    <source>
        <strain evidence="7">KCTC 52168</strain>
    </source>
</reference>
<evidence type="ECO:0000256" key="1">
    <source>
        <dbReference type="ARBA" id="ARBA00004651"/>
    </source>
</evidence>
<keyword evidence="2" id="KW-0812">Transmembrane</keyword>
<dbReference type="SUPFAM" id="SSF90123">
    <property type="entry name" value="ABC transporter transmembrane region"/>
    <property type="match status" value="1"/>
</dbReference>
<evidence type="ECO:0000313" key="7">
    <source>
        <dbReference type="Proteomes" id="UP001595556"/>
    </source>
</evidence>
<keyword evidence="3" id="KW-1133">Transmembrane helix</keyword>
<dbReference type="Gene3D" id="3.40.50.300">
    <property type="entry name" value="P-loop containing nucleotide triphosphate hydrolases"/>
    <property type="match status" value="1"/>
</dbReference>
<dbReference type="PANTHER" id="PTHR24221">
    <property type="entry name" value="ATP-BINDING CASSETTE SUB-FAMILY B"/>
    <property type="match status" value="1"/>
</dbReference>
<gene>
    <name evidence="6" type="ORF">ACFOEN_17405</name>
</gene>
<evidence type="ECO:0000313" key="6">
    <source>
        <dbReference type="EMBL" id="MFC3149403.1"/>
    </source>
</evidence>
<feature type="non-terminal residue" evidence="6">
    <location>
        <position position="212"/>
    </location>
</feature>
<feature type="domain" description="ABC transmembrane type-1" evidence="5">
    <location>
        <begin position="1"/>
        <end position="50"/>
    </location>
</feature>
<dbReference type="InterPro" id="IPR039421">
    <property type="entry name" value="Type_1_exporter"/>
</dbReference>
<dbReference type="EMBL" id="JBHRTI010000012">
    <property type="protein sequence ID" value="MFC3149403.1"/>
    <property type="molecule type" value="Genomic_DNA"/>
</dbReference>
<organism evidence="6 7">
    <name type="scientific">Piscinibacterium candidicorallinum</name>
    <dbReference type="NCBI Taxonomy" id="1793872"/>
    <lineage>
        <taxon>Bacteria</taxon>
        <taxon>Pseudomonadati</taxon>
        <taxon>Pseudomonadota</taxon>
        <taxon>Betaproteobacteria</taxon>
        <taxon>Burkholderiales</taxon>
        <taxon>Piscinibacterium</taxon>
    </lineage>
</organism>
<dbReference type="Gene3D" id="1.20.1560.10">
    <property type="entry name" value="ABC transporter type 1, transmembrane domain"/>
    <property type="match status" value="1"/>
</dbReference>
<evidence type="ECO:0000256" key="4">
    <source>
        <dbReference type="ARBA" id="ARBA00023136"/>
    </source>
</evidence>
<dbReference type="PANTHER" id="PTHR24221:SF654">
    <property type="entry name" value="ATP-BINDING CASSETTE SUB-FAMILY B MEMBER 6"/>
    <property type="match status" value="1"/>
</dbReference>
<sequence>MTLLILLAGAWIVMTTPAFTIGMLVAFQMFAGKLSQPVMRLTGLWTQFQQASLAVKRLGDLMNAPTEPYSLTPSRQAAGMGRIEVQAIAFRYGDDCPFLYKNLSLTVEPGTTVAIMGPSGTGKSTLAKLLQGFYLPTEGSIRIDGIDIRHLAANELRSLFGVVPQETVLFSGTVYENLQMANPQATFEEIVQACQMAEIHGVIEQLPQGYQT</sequence>
<dbReference type="Proteomes" id="UP001595556">
    <property type="component" value="Unassembled WGS sequence"/>
</dbReference>
<dbReference type="GO" id="GO:0005524">
    <property type="term" value="F:ATP binding"/>
    <property type="evidence" value="ECO:0007669"/>
    <property type="project" value="UniProtKB-KW"/>
</dbReference>
<dbReference type="PROSITE" id="PS50929">
    <property type="entry name" value="ABC_TM1F"/>
    <property type="match status" value="1"/>
</dbReference>
<comment type="caution">
    <text evidence="6">The sequence shown here is derived from an EMBL/GenBank/DDBJ whole genome shotgun (WGS) entry which is preliminary data.</text>
</comment>
<protein>
    <submittedName>
        <fullName evidence="6">ATP-binding cassette domain-containing protein</fullName>
    </submittedName>
</protein>
<proteinExistence type="predicted"/>
<keyword evidence="4" id="KW-0472">Membrane</keyword>
<dbReference type="SUPFAM" id="SSF52540">
    <property type="entry name" value="P-loop containing nucleoside triphosphate hydrolases"/>
    <property type="match status" value="1"/>
</dbReference>
<keyword evidence="6" id="KW-0547">Nucleotide-binding</keyword>
<dbReference type="Pfam" id="PF00005">
    <property type="entry name" value="ABC_tran"/>
    <property type="match status" value="1"/>
</dbReference>
<name>A0ABV7H672_9BURK</name>
<dbReference type="RefSeq" id="WP_377306192.1">
    <property type="nucleotide sequence ID" value="NZ_JBHRTI010000012.1"/>
</dbReference>
<dbReference type="InterPro" id="IPR027417">
    <property type="entry name" value="P-loop_NTPase"/>
</dbReference>
<comment type="subcellular location">
    <subcellularLocation>
        <location evidence="1">Cell membrane</location>
        <topology evidence="1">Multi-pass membrane protein</topology>
    </subcellularLocation>
</comment>
<evidence type="ECO:0000256" key="3">
    <source>
        <dbReference type="ARBA" id="ARBA00022989"/>
    </source>
</evidence>
<keyword evidence="6" id="KW-0067">ATP-binding</keyword>
<evidence type="ECO:0000256" key="2">
    <source>
        <dbReference type="ARBA" id="ARBA00022692"/>
    </source>
</evidence>
<keyword evidence="7" id="KW-1185">Reference proteome</keyword>
<dbReference type="InterPro" id="IPR003439">
    <property type="entry name" value="ABC_transporter-like_ATP-bd"/>
</dbReference>
<evidence type="ECO:0000259" key="5">
    <source>
        <dbReference type="PROSITE" id="PS50929"/>
    </source>
</evidence>
<accession>A0ABV7H672</accession>
<dbReference type="InterPro" id="IPR036640">
    <property type="entry name" value="ABC1_TM_sf"/>
</dbReference>
<dbReference type="InterPro" id="IPR011527">
    <property type="entry name" value="ABC1_TM_dom"/>
</dbReference>